<protein>
    <recommendedName>
        <fullName evidence="7">Cytochrome c-type biogenesis protein</fullName>
    </recommendedName>
</protein>
<dbReference type="CDD" id="cd16378">
    <property type="entry name" value="CcmH_N"/>
    <property type="match status" value="1"/>
</dbReference>
<dbReference type="EMBL" id="JPER01000001">
    <property type="protein sequence ID" value="KFZ31407.1"/>
    <property type="molecule type" value="Genomic_DNA"/>
</dbReference>
<keyword evidence="3 7" id="KW-0479">Metal-binding</keyword>
<dbReference type="STRING" id="435908.IDSA_01415"/>
<keyword evidence="5" id="KW-0201">Cytochrome c-type biogenesis</keyword>
<dbReference type="PANTHER" id="PTHR47870">
    <property type="entry name" value="CYTOCHROME C-TYPE BIOGENESIS PROTEIN CCMH"/>
    <property type="match status" value="1"/>
</dbReference>
<keyword evidence="6 7" id="KW-0408">Iron</keyword>
<evidence type="ECO:0000313" key="9">
    <source>
        <dbReference type="EMBL" id="KFZ31407.1"/>
    </source>
</evidence>
<dbReference type="GO" id="GO:0005886">
    <property type="term" value="C:plasma membrane"/>
    <property type="evidence" value="ECO:0007669"/>
    <property type="project" value="TreeGrafter"/>
</dbReference>
<evidence type="ECO:0000256" key="1">
    <source>
        <dbReference type="ARBA" id="ARBA00010342"/>
    </source>
</evidence>
<dbReference type="Pfam" id="PF03918">
    <property type="entry name" value="CcmH"/>
    <property type="match status" value="1"/>
</dbReference>
<evidence type="ECO:0000256" key="2">
    <source>
        <dbReference type="ARBA" id="ARBA00022617"/>
    </source>
</evidence>
<dbReference type="FunFam" id="1.10.8.640:FF:000001">
    <property type="entry name" value="Cytochrome c-type biogenesis protein"/>
    <property type="match status" value="1"/>
</dbReference>
<dbReference type="GO" id="GO:0017004">
    <property type="term" value="P:cytochrome complex assembly"/>
    <property type="evidence" value="ECO:0007669"/>
    <property type="project" value="UniProtKB-KW"/>
</dbReference>
<dbReference type="InterPro" id="IPR051263">
    <property type="entry name" value="C-type_cytochrome_biogenesis"/>
</dbReference>
<keyword evidence="2 7" id="KW-0349">Heme</keyword>
<gene>
    <name evidence="9" type="ORF">IDSA_01415</name>
</gene>
<dbReference type="Proteomes" id="UP000054363">
    <property type="component" value="Unassembled WGS sequence"/>
</dbReference>
<evidence type="ECO:0000256" key="3">
    <source>
        <dbReference type="ARBA" id="ARBA00022723"/>
    </source>
</evidence>
<keyword evidence="7" id="KW-0812">Transmembrane</keyword>
<comment type="caution">
    <text evidence="9">The sequence shown here is derived from an EMBL/GenBank/DDBJ whole genome shotgun (WGS) entry which is preliminary data.</text>
</comment>
<dbReference type="PANTHER" id="PTHR47870:SF1">
    <property type="entry name" value="CYTOCHROME C-TYPE BIOGENESIS PROTEIN CCMH"/>
    <property type="match status" value="1"/>
</dbReference>
<dbReference type="InterPro" id="IPR005616">
    <property type="entry name" value="CcmH/CycL/Ccl2/NrfF_N"/>
</dbReference>
<evidence type="ECO:0000256" key="6">
    <source>
        <dbReference type="ARBA" id="ARBA00023004"/>
    </source>
</evidence>
<feature type="signal peptide" evidence="7">
    <location>
        <begin position="1"/>
        <end position="18"/>
    </location>
</feature>
<evidence type="ECO:0000313" key="10">
    <source>
        <dbReference type="Proteomes" id="UP000054363"/>
    </source>
</evidence>
<feature type="domain" description="CcmH/CycL/Ccl2/NrfF N-terminal" evidence="8">
    <location>
        <begin position="21"/>
        <end position="153"/>
    </location>
</feature>
<comment type="function">
    <text evidence="7">Possible subunit of a heme lyase.</text>
</comment>
<keyword evidence="4 7" id="KW-0732">Signal</keyword>
<feature type="transmembrane region" description="Helical" evidence="7">
    <location>
        <begin position="113"/>
        <end position="131"/>
    </location>
</feature>
<dbReference type="GO" id="GO:0046872">
    <property type="term" value="F:metal ion binding"/>
    <property type="evidence" value="ECO:0007669"/>
    <property type="project" value="UniProtKB-KW"/>
</dbReference>
<name>A0A094IWD8_9GAMM</name>
<sequence length="161" mass="18382">MRTTTLNLLVLVFTLSLAASGWSVATAASLETYAFDDPRKEALFHELIDELRCPKCQNQSIAESDAPLAKDLRDRTYIMLQNGASKQEVINYMVARYGDFVHYQPPWQISTSILWWGPVGIILIGLLVVFIRARARVEPDELTVEEEQQLARLRRTDKEQD</sequence>
<keyword evidence="10" id="KW-1185">Reference proteome</keyword>
<evidence type="ECO:0000256" key="7">
    <source>
        <dbReference type="RuleBase" id="RU364112"/>
    </source>
</evidence>
<dbReference type="AlphaFoldDB" id="A0A094IWD8"/>
<dbReference type="RefSeq" id="WP_034773737.1">
    <property type="nucleotide sequence ID" value="NZ_JPER01000001.1"/>
</dbReference>
<dbReference type="OrthoDB" id="9804975at2"/>
<dbReference type="Gene3D" id="1.10.8.640">
    <property type="entry name" value="Cytochrome C biogenesis protein"/>
    <property type="match status" value="1"/>
</dbReference>
<organism evidence="9 10">
    <name type="scientific">Pseudidiomarina salinarum</name>
    <dbReference type="NCBI Taxonomy" id="435908"/>
    <lineage>
        <taxon>Bacteria</taxon>
        <taxon>Pseudomonadati</taxon>
        <taxon>Pseudomonadota</taxon>
        <taxon>Gammaproteobacteria</taxon>
        <taxon>Alteromonadales</taxon>
        <taxon>Idiomarinaceae</taxon>
        <taxon>Pseudidiomarina</taxon>
    </lineage>
</organism>
<evidence type="ECO:0000256" key="4">
    <source>
        <dbReference type="ARBA" id="ARBA00022729"/>
    </source>
</evidence>
<dbReference type="InterPro" id="IPR038297">
    <property type="entry name" value="CcmH/CycL/NrfF/Ccl2_sf"/>
</dbReference>
<accession>A0A094IWD8</accession>
<proteinExistence type="inferred from homology"/>
<evidence type="ECO:0000259" key="8">
    <source>
        <dbReference type="Pfam" id="PF03918"/>
    </source>
</evidence>
<keyword evidence="7" id="KW-1133">Transmembrane helix</keyword>
<comment type="similarity">
    <text evidence="1 7">Belongs to the CcmH/CycL/Ccl2/NrfF family.</text>
</comment>
<evidence type="ECO:0000256" key="5">
    <source>
        <dbReference type="ARBA" id="ARBA00022748"/>
    </source>
</evidence>
<keyword evidence="7" id="KW-0472">Membrane</keyword>
<dbReference type="eggNOG" id="COG3088">
    <property type="taxonomic scope" value="Bacteria"/>
</dbReference>
<reference evidence="9 10" key="1">
    <citation type="submission" date="2014-06" db="EMBL/GenBank/DDBJ databases">
        <title>The draft genome sequence of Idiomarina salinarum ISL-52.</title>
        <authorList>
            <person name="Du J."/>
            <person name="Shao Z."/>
        </authorList>
    </citation>
    <scope>NUCLEOTIDE SEQUENCE [LARGE SCALE GENOMIC DNA]</scope>
    <source>
        <strain evidence="9 10">ISL-52</strain>
    </source>
</reference>
<feature type="chain" id="PRO_5011022483" description="Cytochrome c-type biogenesis protein" evidence="7">
    <location>
        <begin position="19"/>
        <end position="161"/>
    </location>
</feature>